<keyword evidence="1" id="KW-0472">Membrane</keyword>
<reference evidence="3 4" key="1">
    <citation type="submission" date="2016-10" db="EMBL/GenBank/DDBJ databases">
        <authorList>
            <person name="de Groot N.N."/>
        </authorList>
    </citation>
    <scope>NUCLEOTIDE SEQUENCE [LARGE SCALE GENOMIC DNA]</scope>
    <source>
        <strain evidence="3 4">CGMCC 1.10959</strain>
    </source>
</reference>
<feature type="domain" description="DUF112" evidence="2">
    <location>
        <begin position="19"/>
        <end position="438"/>
    </location>
</feature>
<name>A0A1I7BFZ4_9RHOB</name>
<dbReference type="InterPro" id="IPR002823">
    <property type="entry name" value="DUF112_TM"/>
</dbReference>
<organism evidence="3 4">
    <name type="scientific">Sedimentitalea nanhaiensis</name>
    <dbReference type="NCBI Taxonomy" id="999627"/>
    <lineage>
        <taxon>Bacteria</taxon>
        <taxon>Pseudomonadati</taxon>
        <taxon>Pseudomonadota</taxon>
        <taxon>Alphaproteobacteria</taxon>
        <taxon>Rhodobacterales</taxon>
        <taxon>Paracoccaceae</taxon>
        <taxon>Sedimentitalea</taxon>
    </lineage>
</organism>
<dbReference type="RefSeq" id="WP_027264185.1">
    <property type="nucleotide sequence ID" value="NZ_FPAW01000010.1"/>
</dbReference>
<feature type="transmembrane region" description="Helical" evidence="1">
    <location>
        <begin position="142"/>
        <end position="161"/>
    </location>
</feature>
<proteinExistence type="predicted"/>
<dbReference type="Pfam" id="PF01970">
    <property type="entry name" value="TctA"/>
    <property type="match status" value="1"/>
</dbReference>
<feature type="transmembrane region" description="Helical" evidence="1">
    <location>
        <begin position="391"/>
        <end position="424"/>
    </location>
</feature>
<feature type="transmembrane region" description="Helical" evidence="1">
    <location>
        <begin position="167"/>
        <end position="186"/>
    </location>
</feature>
<feature type="transmembrane region" description="Helical" evidence="1">
    <location>
        <begin position="44"/>
        <end position="71"/>
    </location>
</feature>
<dbReference type="eggNOG" id="COG3333">
    <property type="taxonomic scope" value="Bacteria"/>
</dbReference>
<feature type="transmembrane region" description="Helical" evidence="1">
    <location>
        <begin position="469"/>
        <end position="489"/>
    </location>
</feature>
<evidence type="ECO:0000313" key="3">
    <source>
        <dbReference type="EMBL" id="SFT86078.1"/>
    </source>
</evidence>
<evidence type="ECO:0000256" key="1">
    <source>
        <dbReference type="SAM" id="Phobius"/>
    </source>
</evidence>
<dbReference type="EMBL" id="FPAW01000010">
    <property type="protein sequence ID" value="SFT86078.1"/>
    <property type="molecule type" value="Genomic_DNA"/>
</dbReference>
<dbReference type="PANTHER" id="PTHR35342:SF5">
    <property type="entry name" value="TRICARBOXYLIC TRANSPORT PROTEIN"/>
    <property type="match status" value="1"/>
</dbReference>
<keyword evidence="4" id="KW-1185">Reference proteome</keyword>
<feature type="transmembrane region" description="Helical" evidence="1">
    <location>
        <begin position="314"/>
        <end position="337"/>
    </location>
</feature>
<feature type="transmembrane region" description="Helical" evidence="1">
    <location>
        <begin position="106"/>
        <end position="130"/>
    </location>
</feature>
<sequence>MDGTLLAGFAQVLQPGVFLIILGASAYGLLIGSIPGLTATMGTALLVPLTFFLDPIPAIGAIVAATTTAIFAGDIPGALLRIPGTPASAAYTDEAYKMRQNGQVELALGVNLMCSTIGGLVGVAILIIAAPQIARFSLGFSSYEYFFLAILGLSCAILVSNGPRIKGVLSLCAGLMLSTIGIDVVMGIRRFTFGDSELIGGISIIPVLIGMFAITEILRKAAAPSDLPPTPPLRLRAAVSGVMGTLWKYKGGVARSSLMGSAIGALPGAGADIASWVAFALAKKFSREPEKFGTGHPEGIVSASSANNAALSGAYVPSLVFGIPGDTITAILIGVLLMKGITPGPMVFVMDTGLVNAIFAVFILANLLMLPLGLVAITASRHLLSVRQKILFPIILLFCVIGAFAANNTLFDVWVLLVLGLVAFVLEENDFPLAPMILALILGPLIEENFMKSVIKADGNLLEFFSRPIAGTLGFITFAIWGLMLVLSLRRHFMTSRRGNTAT</sequence>
<feature type="transmembrane region" description="Helical" evidence="1">
    <location>
        <begin position="357"/>
        <end position="379"/>
    </location>
</feature>
<feature type="transmembrane region" description="Helical" evidence="1">
    <location>
        <begin position="12"/>
        <end position="32"/>
    </location>
</feature>
<keyword evidence="1" id="KW-0812">Transmembrane</keyword>
<gene>
    <name evidence="3" type="ORF">SAMN05216236_11019</name>
</gene>
<dbReference type="STRING" id="999627.SAMN05216236_11019"/>
<dbReference type="AlphaFoldDB" id="A0A1I7BFZ4"/>
<protein>
    <submittedName>
        <fullName evidence="3">TctA family transporter</fullName>
    </submittedName>
</protein>
<evidence type="ECO:0000313" key="4">
    <source>
        <dbReference type="Proteomes" id="UP000182466"/>
    </source>
</evidence>
<keyword evidence="1" id="KW-1133">Transmembrane helix</keyword>
<feature type="transmembrane region" description="Helical" evidence="1">
    <location>
        <begin position="198"/>
        <end position="218"/>
    </location>
</feature>
<accession>A0A1I7BFZ4</accession>
<dbReference type="Proteomes" id="UP000182466">
    <property type="component" value="Unassembled WGS sequence"/>
</dbReference>
<dbReference type="PANTHER" id="PTHR35342">
    <property type="entry name" value="TRICARBOXYLIC TRANSPORT PROTEIN"/>
    <property type="match status" value="1"/>
</dbReference>
<dbReference type="OrthoDB" id="9791872at2"/>
<evidence type="ECO:0000259" key="2">
    <source>
        <dbReference type="Pfam" id="PF01970"/>
    </source>
</evidence>